<dbReference type="InterPro" id="IPR011990">
    <property type="entry name" value="TPR-like_helical_dom_sf"/>
</dbReference>
<proteinExistence type="predicted"/>
<evidence type="ECO:0000313" key="1">
    <source>
        <dbReference type="EMBL" id="SDZ62391.1"/>
    </source>
</evidence>
<dbReference type="OrthoDB" id="5982980at2"/>
<dbReference type="RefSeq" id="WP_090802633.1">
    <property type="nucleotide sequence ID" value="NZ_BOND01000005.1"/>
</dbReference>
<organism evidence="1 2">
    <name type="scientific">Asanoa ishikariensis</name>
    <dbReference type="NCBI Taxonomy" id="137265"/>
    <lineage>
        <taxon>Bacteria</taxon>
        <taxon>Bacillati</taxon>
        <taxon>Actinomycetota</taxon>
        <taxon>Actinomycetes</taxon>
        <taxon>Micromonosporales</taxon>
        <taxon>Micromonosporaceae</taxon>
        <taxon>Asanoa</taxon>
    </lineage>
</organism>
<protein>
    <recommendedName>
        <fullName evidence="3">Tetratricopeptide repeat-containing protein</fullName>
    </recommendedName>
</protein>
<keyword evidence="2" id="KW-1185">Reference proteome</keyword>
<dbReference type="AlphaFoldDB" id="A0A1H3UK44"/>
<evidence type="ECO:0008006" key="3">
    <source>
        <dbReference type="Google" id="ProtNLM"/>
    </source>
</evidence>
<dbReference type="STRING" id="137265.SAMN05421684_7450"/>
<evidence type="ECO:0000313" key="2">
    <source>
        <dbReference type="Proteomes" id="UP000199632"/>
    </source>
</evidence>
<name>A0A1H3UK44_9ACTN</name>
<reference evidence="2" key="1">
    <citation type="submission" date="2016-10" db="EMBL/GenBank/DDBJ databases">
        <authorList>
            <person name="Varghese N."/>
            <person name="Submissions S."/>
        </authorList>
    </citation>
    <scope>NUCLEOTIDE SEQUENCE [LARGE SCALE GENOMIC DNA]</scope>
    <source>
        <strain evidence="2">DSM 44718</strain>
    </source>
</reference>
<accession>A0A1H3UK44</accession>
<sequence length="290" mass="31667">MSPSSDRSREDLVKEAYQAWDAEDWPRAAELMEAAVRVDPDARGADKLWFDAALAHKFLGNWQEAYDLGKEAAARATRGAQDPAFWNLGIAATMLRDWATARDSWIAYGINLPDGDGEIVANLGMTCVRINTATGQEVVWAQRLCPTRAVVRSVPFDTSRRRGEVVLHDGAPNGERIVAGTRFAVFDEIMLFEPSDVATLSVTVTATTADDLEALLVAFEEADFGAEPTNSAQLLCACCSQESIEVERATEAGQQVVLIAAPEPRAHEILDAWRTAAPDRRGWRGLHLAA</sequence>
<dbReference type="EMBL" id="FNQB01000004">
    <property type="protein sequence ID" value="SDZ62391.1"/>
    <property type="molecule type" value="Genomic_DNA"/>
</dbReference>
<dbReference type="SUPFAM" id="SSF48452">
    <property type="entry name" value="TPR-like"/>
    <property type="match status" value="1"/>
</dbReference>
<gene>
    <name evidence="1" type="ORF">SAMN05421684_7450</name>
</gene>
<dbReference type="Proteomes" id="UP000199632">
    <property type="component" value="Unassembled WGS sequence"/>
</dbReference>
<dbReference type="Gene3D" id="1.25.40.10">
    <property type="entry name" value="Tetratricopeptide repeat domain"/>
    <property type="match status" value="1"/>
</dbReference>